<name>A0ACB9EUA6_9ASTR</name>
<evidence type="ECO:0000313" key="1">
    <source>
        <dbReference type="EMBL" id="KAI3762390.1"/>
    </source>
</evidence>
<accession>A0ACB9EUA6</accession>
<dbReference type="Proteomes" id="UP001056120">
    <property type="component" value="Linkage Group LG17"/>
</dbReference>
<organism evidence="1 2">
    <name type="scientific">Smallanthus sonchifolius</name>
    <dbReference type="NCBI Taxonomy" id="185202"/>
    <lineage>
        <taxon>Eukaryota</taxon>
        <taxon>Viridiplantae</taxon>
        <taxon>Streptophyta</taxon>
        <taxon>Embryophyta</taxon>
        <taxon>Tracheophyta</taxon>
        <taxon>Spermatophyta</taxon>
        <taxon>Magnoliopsida</taxon>
        <taxon>eudicotyledons</taxon>
        <taxon>Gunneridae</taxon>
        <taxon>Pentapetalae</taxon>
        <taxon>asterids</taxon>
        <taxon>campanulids</taxon>
        <taxon>Asterales</taxon>
        <taxon>Asteraceae</taxon>
        <taxon>Asteroideae</taxon>
        <taxon>Heliantheae alliance</taxon>
        <taxon>Millerieae</taxon>
        <taxon>Smallanthus</taxon>
    </lineage>
</organism>
<gene>
    <name evidence="1" type="ORF">L1987_52820</name>
</gene>
<evidence type="ECO:0000313" key="2">
    <source>
        <dbReference type="Proteomes" id="UP001056120"/>
    </source>
</evidence>
<reference evidence="2" key="1">
    <citation type="journal article" date="2022" name="Mol. Ecol. Resour.">
        <title>The genomes of chicory, endive, great burdock and yacon provide insights into Asteraceae palaeo-polyploidization history and plant inulin production.</title>
        <authorList>
            <person name="Fan W."/>
            <person name="Wang S."/>
            <person name="Wang H."/>
            <person name="Wang A."/>
            <person name="Jiang F."/>
            <person name="Liu H."/>
            <person name="Zhao H."/>
            <person name="Xu D."/>
            <person name="Zhang Y."/>
        </authorList>
    </citation>
    <scope>NUCLEOTIDE SEQUENCE [LARGE SCALE GENOMIC DNA]</scope>
    <source>
        <strain evidence="2">cv. Yunnan</strain>
    </source>
</reference>
<comment type="caution">
    <text evidence="1">The sequence shown here is derived from an EMBL/GenBank/DDBJ whole genome shotgun (WGS) entry which is preliminary data.</text>
</comment>
<dbReference type="EMBL" id="CM042034">
    <property type="protein sequence ID" value="KAI3762390.1"/>
    <property type="molecule type" value="Genomic_DNA"/>
</dbReference>
<reference evidence="1 2" key="2">
    <citation type="journal article" date="2022" name="Mol. Ecol. Resour.">
        <title>The genomes of chicory, endive, great burdock and yacon provide insights into Asteraceae paleo-polyploidization history and plant inulin production.</title>
        <authorList>
            <person name="Fan W."/>
            <person name="Wang S."/>
            <person name="Wang H."/>
            <person name="Wang A."/>
            <person name="Jiang F."/>
            <person name="Liu H."/>
            <person name="Zhao H."/>
            <person name="Xu D."/>
            <person name="Zhang Y."/>
        </authorList>
    </citation>
    <scope>NUCLEOTIDE SEQUENCE [LARGE SCALE GENOMIC DNA]</scope>
    <source>
        <strain evidence="2">cv. Yunnan</strain>
        <tissue evidence="1">Leaves</tissue>
    </source>
</reference>
<protein>
    <submittedName>
        <fullName evidence="1">Uncharacterized protein</fullName>
    </submittedName>
</protein>
<keyword evidence="2" id="KW-1185">Reference proteome</keyword>
<sequence length="134" mass="14973">MMNSIPHFDDVVDLDEDDEDELETNLREDSPCELPLYRRAEGIFGNPMAKKMRAKLARATGAGEAPYSTRESGNKRGANSKTSSSSSRPRGLVDEPDYDFDVDAEENDVAAYKDFLPTSDPDDDDELEFEDITD</sequence>
<proteinExistence type="predicted"/>